<dbReference type="Gene3D" id="3.90.1150.10">
    <property type="entry name" value="Aspartate Aminotransferase, domain 1"/>
    <property type="match status" value="1"/>
</dbReference>
<dbReference type="EC" id="2.6.1.52" evidence="5"/>
<dbReference type="PANTHER" id="PTHR21152">
    <property type="entry name" value="AMINOTRANSFERASE CLASS V"/>
    <property type="match status" value="1"/>
</dbReference>
<keyword evidence="6" id="KW-0963">Cytoplasm</keyword>
<dbReference type="GO" id="GO:0004760">
    <property type="term" value="F:L-serine-pyruvate transaminase activity"/>
    <property type="evidence" value="ECO:0007669"/>
    <property type="project" value="TreeGrafter"/>
</dbReference>
<comment type="similarity">
    <text evidence="4">Belongs to the class-V pyridoxal-phosphate-dependent aminotransferase family. SerC subfamily.</text>
</comment>
<dbReference type="PIRSF" id="PIRSF000525">
    <property type="entry name" value="SerC"/>
    <property type="match status" value="1"/>
</dbReference>
<dbReference type="InterPro" id="IPR015424">
    <property type="entry name" value="PyrdxlP-dep_Trfase"/>
</dbReference>
<dbReference type="AlphaFoldDB" id="A0A3S8ZAR6"/>
<evidence type="ECO:0000256" key="3">
    <source>
        <dbReference type="ARBA" id="ARBA00005099"/>
    </source>
</evidence>
<evidence type="ECO:0000256" key="10">
    <source>
        <dbReference type="ARBA" id="ARBA00022898"/>
    </source>
</evidence>
<proteinExistence type="inferred from homology"/>
<evidence type="ECO:0000256" key="2">
    <source>
        <dbReference type="ARBA" id="ARBA00003483"/>
    </source>
</evidence>
<evidence type="ECO:0000256" key="13">
    <source>
        <dbReference type="ARBA" id="ARBA00031421"/>
    </source>
</evidence>
<dbReference type="EMBL" id="CP034438">
    <property type="protein sequence ID" value="AZN30540.1"/>
    <property type="molecule type" value="Genomic_DNA"/>
</dbReference>
<comment type="function">
    <text evidence="2">Catalyzes the reversible conversion of 3-phosphohydroxypyruvate to phosphoserine and of 3-hydroxy-2-oxo-4-phosphonooxybutanoate to phosphohydroxythreonine.</text>
</comment>
<accession>A0A3S8ZAR6</accession>
<evidence type="ECO:0000256" key="6">
    <source>
        <dbReference type="ARBA" id="ARBA00022490"/>
    </source>
</evidence>
<evidence type="ECO:0000313" key="17">
    <source>
        <dbReference type="EMBL" id="AZN30540.1"/>
    </source>
</evidence>
<name>A0A3S8ZAR6_9ACTO</name>
<evidence type="ECO:0000259" key="16">
    <source>
        <dbReference type="Pfam" id="PF00266"/>
    </source>
</evidence>
<dbReference type="UniPathway" id="UPA00135">
    <property type="reaction ID" value="UER00197"/>
</dbReference>
<dbReference type="InterPro" id="IPR015422">
    <property type="entry name" value="PyrdxlP-dep_Trfase_small"/>
</dbReference>
<evidence type="ECO:0000256" key="5">
    <source>
        <dbReference type="ARBA" id="ARBA00013030"/>
    </source>
</evidence>
<dbReference type="SUPFAM" id="SSF53383">
    <property type="entry name" value="PLP-dependent transferases"/>
    <property type="match status" value="1"/>
</dbReference>
<dbReference type="Pfam" id="PF00266">
    <property type="entry name" value="Aminotran_5"/>
    <property type="match status" value="1"/>
</dbReference>
<keyword evidence="7 17" id="KW-0032">Aminotransferase</keyword>
<dbReference type="KEGG" id="fsl:EJO69_09650"/>
<dbReference type="InterPro" id="IPR006272">
    <property type="entry name" value="Pser_aminoTfrase_mycobac"/>
</dbReference>
<dbReference type="OrthoDB" id="975012at2"/>
<comment type="catalytic activity">
    <reaction evidence="15">
        <text>O-phospho-L-serine + 2-oxoglutarate = 3-phosphooxypyruvate + L-glutamate</text>
        <dbReference type="Rhea" id="RHEA:14329"/>
        <dbReference type="ChEBI" id="CHEBI:16810"/>
        <dbReference type="ChEBI" id="CHEBI:18110"/>
        <dbReference type="ChEBI" id="CHEBI:29985"/>
        <dbReference type="ChEBI" id="CHEBI:57524"/>
        <dbReference type="EC" id="2.6.1.52"/>
    </reaction>
</comment>
<reference evidence="17 18" key="1">
    <citation type="submission" date="2018-12" db="EMBL/GenBank/DDBJ databases">
        <title>Complete genome sequence of Flaviflexus salsibiostraticola KCTC 33148.</title>
        <authorList>
            <person name="Bae J.-W."/>
        </authorList>
    </citation>
    <scope>NUCLEOTIDE SEQUENCE [LARGE SCALE GENOMIC DNA]</scope>
    <source>
        <strain evidence="17 18">KCTC 33148</strain>
    </source>
</reference>
<keyword evidence="10" id="KW-0663">Pyridoxal phosphate</keyword>
<keyword evidence="11" id="KW-0664">Pyridoxine biosynthesis</keyword>
<dbReference type="RefSeq" id="WP_126041369.1">
    <property type="nucleotide sequence ID" value="NZ_CP034438.1"/>
</dbReference>
<keyword evidence="8" id="KW-0028">Amino-acid biosynthesis</keyword>
<evidence type="ECO:0000256" key="7">
    <source>
        <dbReference type="ARBA" id="ARBA00022576"/>
    </source>
</evidence>
<keyword evidence="9 17" id="KW-0808">Transferase</keyword>
<dbReference type="GO" id="GO:0008615">
    <property type="term" value="P:pyridoxine biosynthetic process"/>
    <property type="evidence" value="ECO:0007669"/>
    <property type="project" value="UniProtKB-KW"/>
</dbReference>
<comment type="cofactor">
    <cofactor evidence="1">
        <name>pyridoxal 5'-phosphate</name>
        <dbReference type="ChEBI" id="CHEBI:597326"/>
    </cofactor>
</comment>
<dbReference type="PANTHER" id="PTHR21152:SF40">
    <property type="entry name" value="ALANINE--GLYOXYLATE AMINOTRANSFERASE"/>
    <property type="match status" value="1"/>
</dbReference>
<keyword evidence="18" id="KW-1185">Reference proteome</keyword>
<dbReference type="GO" id="GO:0004648">
    <property type="term" value="F:O-phospho-L-serine:2-oxoglutarate aminotransferase activity"/>
    <property type="evidence" value="ECO:0007669"/>
    <property type="project" value="UniProtKB-EC"/>
</dbReference>
<dbReference type="InterPro" id="IPR015421">
    <property type="entry name" value="PyrdxlP-dep_Trfase_major"/>
</dbReference>
<evidence type="ECO:0000256" key="1">
    <source>
        <dbReference type="ARBA" id="ARBA00001933"/>
    </source>
</evidence>
<evidence type="ECO:0000313" key="18">
    <source>
        <dbReference type="Proteomes" id="UP000270021"/>
    </source>
</evidence>
<evidence type="ECO:0000256" key="15">
    <source>
        <dbReference type="ARBA" id="ARBA00049007"/>
    </source>
</evidence>
<protein>
    <recommendedName>
        <fullName evidence="5">phosphoserine transaminase</fullName>
        <ecNumber evidence="5">2.6.1.52</ecNumber>
    </recommendedName>
    <alternativeName>
        <fullName evidence="13">Phosphohydroxythreonine aminotransferase</fullName>
    </alternativeName>
</protein>
<evidence type="ECO:0000256" key="14">
    <source>
        <dbReference type="ARBA" id="ARBA00047630"/>
    </source>
</evidence>
<evidence type="ECO:0000256" key="12">
    <source>
        <dbReference type="ARBA" id="ARBA00023299"/>
    </source>
</evidence>
<dbReference type="GO" id="GO:0019265">
    <property type="term" value="P:glycine biosynthetic process, by transamination of glyoxylate"/>
    <property type="evidence" value="ECO:0007669"/>
    <property type="project" value="TreeGrafter"/>
</dbReference>
<organism evidence="17 18">
    <name type="scientific">Flaviflexus salsibiostraticola</name>
    <dbReference type="NCBI Taxonomy" id="1282737"/>
    <lineage>
        <taxon>Bacteria</taxon>
        <taxon>Bacillati</taxon>
        <taxon>Actinomycetota</taxon>
        <taxon>Actinomycetes</taxon>
        <taxon>Actinomycetales</taxon>
        <taxon>Actinomycetaceae</taxon>
        <taxon>Flaviflexus</taxon>
    </lineage>
</organism>
<gene>
    <name evidence="17" type="ORF">EJO69_09650</name>
</gene>
<dbReference type="GO" id="GO:0008453">
    <property type="term" value="F:alanine-glyoxylate transaminase activity"/>
    <property type="evidence" value="ECO:0007669"/>
    <property type="project" value="TreeGrafter"/>
</dbReference>
<comment type="pathway">
    <text evidence="3">Amino-acid biosynthesis; L-serine biosynthesis; L-serine from 3-phospho-D-glycerate: step 2/3.</text>
</comment>
<dbReference type="GO" id="GO:0006564">
    <property type="term" value="P:L-serine biosynthetic process"/>
    <property type="evidence" value="ECO:0007669"/>
    <property type="project" value="UniProtKB-KW"/>
</dbReference>
<dbReference type="InterPro" id="IPR000192">
    <property type="entry name" value="Aminotrans_V_dom"/>
</dbReference>
<comment type="catalytic activity">
    <reaction evidence="14">
        <text>4-(phosphooxy)-L-threonine + 2-oxoglutarate = (R)-3-hydroxy-2-oxo-4-phosphooxybutanoate + L-glutamate</text>
        <dbReference type="Rhea" id="RHEA:16573"/>
        <dbReference type="ChEBI" id="CHEBI:16810"/>
        <dbReference type="ChEBI" id="CHEBI:29985"/>
        <dbReference type="ChEBI" id="CHEBI:58452"/>
        <dbReference type="ChEBI" id="CHEBI:58538"/>
        <dbReference type="EC" id="2.6.1.52"/>
    </reaction>
</comment>
<feature type="domain" description="Aminotransferase class V" evidence="16">
    <location>
        <begin position="138"/>
        <end position="285"/>
    </location>
</feature>
<evidence type="ECO:0000256" key="11">
    <source>
        <dbReference type="ARBA" id="ARBA00023096"/>
    </source>
</evidence>
<evidence type="ECO:0000256" key="8">
    <source>
        <dbReference type="ARBA" id="ARBA00022605"/>
    </source>
</evidence>
<dbReference type="InterPro" id="IPR022278">
    <property type="entry name" value="Pser_aminoTfrase"/>
</dbReference>
<dbReference type="NCBIfam" id="TIGR01366">
    <property type="entry name" value="serC_3"/>
    <property type="match status" value="1"/>
</dbReference>
<dbReference type="Proteomes" id="UP000270021">
    <property type="component" value="Chromosome"/>
</dbReference>
<keyword evidence="12" id="KW-0718">Serine biosynthesis</keyword>
<evidence type="ECO:0000256" key="4">
    <source>
        <dbReference type="ARBA" id="ARBA00006904"/>
    </source>
</evidence>
<dbReference type="Gene3D" id="3.40.640.10">
    <property type="entry name" value="Type I PLP-dependent aspartate aminotransferase-like (Major domain)"/>
    <property type="match status" value="1"/>
</dbReference>
<evidence type="ECO:0000256" key="9">
    <source>
        <dbReference type="ARBA" id="ARBA00022679"/>
    </source>
</evidence>
<sequence>MLIPTEILPRDGRFGAGPSKVPADHLTLDPAWMGTSHRKAPVKDVVGRIREGLGELFRLPEGYEIALGNGGASLLWDAIPFCLVEDRSRAATFGQFSTKAAKALRANPFVSDPIVDAGEPGTALLPEAADGIDSYLYPQNETSTGAMLPVKRIGGPGALTIVDATSAAGGVDFDASEVDVYYFSPQKCFASDGGLWFAALSPAAIERIGRLTAQRWVPDILNLQLALDNSRKNQTLNTPALATLHLMLAQLDWMLEEGGLSAMDARTTRSSDLVYDWAARTEWAHSFVEEGHRSQVVATIDIDLPADEVSAACRASGIVDIDGYRGLGRNQLRVATFPAVEPDDVTALLESLSWVGQQIPRS</sequence>